<protein>
    <submittedName>
        <fullName evidence="1">Uncharacterized protein</fullName>
    </submittedName>
</protein>
<sequence>MILLQLPSRSIAAAAIAIPPWKPLLKTRGFLKKHIRRFKKISENIPLAVYLKEMEMYNYATECVPSDVCKETLRRTQSNHCFYCLLQPHILCESMSVAQCSCIDHLWLAGCSDVVLWGNLRWWALEKHPWPIGFSPVLSASETAKKLEKMSQRKLGAMNCDLDDDNCEIS</sequence>
<dbReference type="EMBL" id="MT646045">
    <property type="protein sequence ID" value="QOS14198.1"/>
    <property type="molecule type" value="Genomic_DNA"/>
</dbReference>
<reference evidence="1" key="1">
    <citation type="submission" date="2020-06" db="EMBL/GenBank/DDBJ databases">
        <authorList>
            <person name="Zhang Q."/>
        </authorList>
    </citation>
    <scope>NUCLEOTIDE SEQUENCE [LARGE SCALE GENOMIC DNA]</scope>
    <source>
        <strain evidence="1">JL-EDSV-629</strain>
    </source>
</reference>
<organism evidence="1">
    <name type="scientific">Duck atadenovirus A</name>
    <dbReference type="NCBI Taxonomy" id="130328"/>
    <lineage>
        <taxon>Viruses</taxon>
        <taxon>Varidnaviria</taxon>
        <taxon>Bamfordvirae</taxon>
        <taxon>Preplasmiviricota</taxon>
        <taxon>Polisuviricotina</taxon>
        <taxon>Pharingeaviricetes</taxon>
        <taxon>Rowavirales</taxon>
        <taxon>Adenoviridae</taxon>
        <taxon>Barthadenovirus</taxon>
        <taxon>Barthadenovirus galloanserae</taxon>
    </lineage>
</organism>
<dbReference type="Proteomes" id="UP000594078">
    <property type="component" value="Segment"/>
</dbReference>
<dbReference type="KEGG" id="vg:1732799"/>
<accession>A0A7M1VK70</accession>
<gene>
    <name evidence="1" type="primary">ORF8</name>
</gene>
<evidence type="ECO:0000313" key="1">
    <source>
        <dbReference type="EMBL" id="QOS14198.1"/>
    </source>
</evidence>
<dbReference type="OrthoDB" id="20302at10239"/>
<name>A0A7M1VK70_9ADEN</name>
<proteinExistence type="predicted"/>
<dbReference type="RefSeq" id="NP_044719.1">
    <property type="nucleotide sequence ID" value="NC_001813.1"/>
</dbReference>